<dbReference type="VEuPathDB" id="ToxoDB:BESB_072010"/>
<dbReference type="GeneID" id="40312127"/>
<reference evidence="2 3" key="1">
    <citation type="submission" date="2017-09" db="EMBL/GenBank/DDBJ databases">
        <title>Genome sequencing of Besnoitia besnoiti strain Bb-Ger1.</title>
        <authorList>
            <person name="Schares G."/>
            <person name="Venepally P."/>
            <person name="Lorenzi H.A."/>
        </authorList>
    </citation>
    <scope>NUCLEOTIDE SEQUENCE [LARGE SCALE GENOMIC DNA]</scope>
    <source>
        <strain evidence="2 3">Bb-Ger1</strain>
    </source>
</reference>
<dbReference type="OrthoDB" id="333483at2759"/>
<sequence>MTNHEAGFPLPCEALSPPGTPRPDGEPPHGVAAAPAPLSVSSSSSSSSSRWSGSNKRALDAMERNTALPLDSSARRALLAMTPPQVAKPGRVNVVTENVP</sequence>
<comment type="caution">
    <text evidence="2">The sequence shown here is derived from an EMBL/GenBank/DDBJ whole genome shotgun (WGS) entry which is preliminary data.</text>
</comment>
<accession>A0A2A9M7Z7</accession>
<dbReference type="Proteomes" id="UP000224006">
    <property type="component" value="Unassembled WGS sequence"/>
</dbReference>
<evidence type="ECO:0000313" key="2">
    <source>
        <dbReference type="EMBL" id="PFH34049.1"/>
    </source>
</evidence>
<dbReference type="EMBL" id="NWUJ01000007">
    <property type="protein sequence ID" value="PFH34049.1"/>
    <property type="molecule type" value="Genomic_DNA"/>
</dbReference>
<dbReference type="RefSeq" id="XP_029218058.1">
    <property type="nucleotide sequence ID" value="XM_029365574.1"/>
</dbReference>
<keyword evidence="3" id="KW-1185">Reference proteome</keyword>
<evidence type="ECO:0000313" key="3">
    <source>
        <dbReference type="Proteomes" id="UP000224006"/>
    </source>
</evidence>
<dbReference type="AlphaFoldDB" id="A0A2A9M7Z7"/>
<gene>
    <name evidence="2" type="ORF">BESB_072010</name>
</gene>
<protein>
    <submittedName>
        <fullName evidence="2">Uncharacterized protein</fullName>
    </submittedName>
</protein>
<name>A0A2A9M7Z7_BESBE</name>
<evidence type="ECO:0000256" key="1">
    <source>
        <dbReference type="SAM" id="MobiDB-lite"/>
    </source>
</evidence>
<organism evidence="2 3">
    <name type="scientific">Besnoitia besnoiti</name>
    <name type="common">Apicomplexan protozoan</name>
    <dbReference type="NCBI Taxonomy" id="94643"/>
    <lineage>
        <taxon>Eukaryota</taxon>
        <taxon>Sar</taxon>
        <taxon>Alveolata</taxon>
        <taxon>Apicomplexa</taxon>
        <taxon>Conoidasida</taxon>
        <taxon>Coccidia</taxon>
        <taxon>Eucoccidiorida</taxon>
        <taxon>Eimeriorina</taxon>
        <taxon>Sarcocystidae</taxon>
        <taxon>Besnoitia</taxon>
    </lineage>
</organism>
<feature type="compositionally biased region" description="Low complexity" evidence="1">
    <location>
        <begin position="39"/>
        <end position="54"/>
    </location>
</feature>
<feature type="region of interest" description="Disordered" evidence="1">
    <location>
        <begin position="1"/>
        <end position="67"/>
    </location>
</feature>
<dbReference type="KEGG" id="bbes:BESB_072010"/>
<proteinExistence type="predicted"/>